<reference evidence="2" key="2">
    <citation type="submission" date="2021-10" db="EMBL/GenBank/DDBJ databases">
        <title>Phylogenomics reveals ancestral predisposition of the termite-cultivated fungus Termitomyces towards a domesticated lifestyle.</title>
        <authorList>
            <person name="Auxier B."/>
            <person name="Grum-Grzhimaylo A."/>
            <person name="Cardenas M.E."/>
            <person name="Lodge J.D."/>
            <person name="Laessoe T."/>
            <person name="Pedersen O."/>
            <person name="Smith M.E."/>
            <person name="Kuyper T.W."/>
            <person name="Franco-Molano E.A."/>
            <person name="Baroni T.J."/>
            <person name="Aanen D.K."/>
        </authorList>
    </citation>
    <scope>NUCLEOTIDE SEQUENCE</scope>
    <source>
        <strain evidence="2">AP01</strain>
        <tissue evidence="2">Mycelium</tissue>
    </source>
</reference>
<dbReference type="AlphaFoldDB" id="A0A9P7G3R4"/>
<evidence type="ECO:0000313" key="2">
    <source>
        <dbReference type="EMBL" id="KAG5642274.1"/>
    </source>
</evidence>
<feature type="compositionally biased region" description="Basic residues" evidence="1">
    <location>
        <begin position="126"/>
        <end position="136"/>
    </location>
</feature>
<name>A0A9P7G3R4_9AGAR</name>
<organism evidence="2 3">
    <name type="scientific">Asterophora parasitica</name>
    <dbReference type="NCBI Taxonomy" id="117018"/>
    <lineage>
        <taxon>Eukaryota</taxon>
        <taxon>Fungi</taxon>
        <taxon>Dikarya</taxon>
        <taxon>Basidiomycota</taxon>
        <taxon>Agaricomycotina</taxon>
        <taxon>Agaricomycetes</taxon>
        <taxon>Agaricomycetidae</taxon>
        <taxon>Agaricales</taxon>
        <taxon>Tricholomatineae</taxon>
        <taxon>Lyophyllaceae</taxon>
        <taxon>Asterophora</taxon>
    </lineage>
</organism>
<protein>
    <submittedName>
        <fullName evidence="2">Uncharacterized protein</fullName>
    </submittedName>
</protein>
<proteinExistence type="predicted"/>
<sequence>MLTVRRPRQPSPAAAEDPSSDPFLVSRPTGKPPRRRHPSSTTQPLSIPPAPAPAPTPTKPLSRSVPLPRHRPTKRTLLPPFEFPICDDLTDAGDLSDAAPTTPTRTRTKRPANPKSLPQFTPTPTKHVRPQRNHRRAPSDSLMVFHMSSDESGPESSGPSSSRSTSDDEALRTLLKNLAVQRKDIMKTPPPQRQREREAALEQQALQQQGQQGQGQAYFASSLFQNSPSPDELPDPMLF</sequence>
<feature type="compositionally biased region" description="Pro residues" evidence="1">
    <location>
        <begin position="46"/>
        <end position="58"/>
    </location>
</feature>
<evidence type="ECO:0000256" key="1">
    <source>
        <dbReference type="SAM" id="MobiDB-lite"/>
    </source>
</evidence>
<comment type="caution">
    <text evidence="2">The sequence shown here is derived from an EMBL/GenBank/DDBJ whole genome shotgun (WGS) entry which is preliminary data.</text>
</comment>
<gene>
    <name evidence="2" type="ORF">DXG03_003327</name>
</gene>
<accession>A0A9P7G3R4</accession>
<feature type="region of interest" description="Disordered" evidence="1">
    <location>
        <begin position="1"/>
        <end position="239"/>
    </location>
</feature>
<keyword evidence="3" id="KW-1185">Reference proteome</keyword>
<feature type="compositionally biased region" description="Low complexity" evidence="1">
    <location>
        <begin position="201"/>
        <end position="216"/>
    </location>
</feature>
<reference evidence="2" key="1">
    <citation type="submission" date="2020-07" db="EMBL/GenBank/DDBJ databases">
        <authorList>
            <person name="Nieuwenhuis M."/>
            <person name="Van De Peppel L.J.J."/>
        </authorList>
    </citation>
    <scope>NUCLEOTIDE SEQUENCE</scope>
    <source>
        <strain evidence="2">AP01</strain>
        <tissue evidence="2">Mycelium</tissue>
    </source>
</reference>
<evidence type="ECO:0000313" key="3">
    <source>
        <dbReference type="Proteomes" id="UP000775547"/>
    </source>
</evidence>
<dbReference type="EMBL" id="JABCKV010000200">
    <property type="protein sequence ID" value="KAG5642274.1"/>
    <property type="molecule type" value="Genomic_DNA"/>
</dbReference>
<feature type="compositionally biased region" description="Low complexity" evidence="1">
    <location>
        <begin position="150"/>
        <end position="164"/>
    </location>
</feature>
<dbReference type="OrthoDB" id="3226344at2759"/>
<dbReference type="Proteomes" id="UP000775547">
    <property type="component" value="Unassembled WGS sequence"/>
</dbReference>